<dbReference type="AlphaFoldDB" id="A0A0R1PZ59"/>
<gene>
    <name evidence="1" type="ORF">FD01_GL002758</name>
</gene>
<proteinExistence type="predicted"/>
<keyword evidence="2" id="KW-1185">Reference proteome</keyword>
<dbReference type="EMBL" id="AZEU01000313">
    <property type="protein sequence ID" value="KRL37801.1"/>
    <property type="molecule type" value="Genomic_DNA"/>
</dbReference>
<evidence type="ECO:0000313" key="2">
    <source>
        <dbReference type="Proteomes" id="UP000051790"/>
    </source>
</evidence>
<accession>A0A0R1PZ59</accession>
<dbReference type="RefSeq" id="WP_156647337.1">
    <property type="nucleotide sequence ID" value="NZ_AZEU01000313.1"/>
</dbReference>
<protein>
    <submittedName>
        <fullName evidence="1">Uncharacterized protein</fullName>
    </submittedName>
</protein>
<name>A0A0R1PZ59_9LACO</name>
<dbReference type="OrthoDB" id="2329811at2"/>
<reference evidence="1 2" key="1">
    <citation type="journal article" date="2015" name="Genome Announc.">
        <title>Expanding the biotechnology potential of lactobacilli through comparative genomics of 213 strains and associated genera.</title>
        <authorList>
            <person name="Sun Z."/>
            <person name="Harris H.M."/>
            <person name="McCann A."/>
            <person name="Guo C."/>
            <person name="Argimon S."/>
            <person name="Zhang W."/>
            <person name="Yang X."/>
            <person name="Jeffery I.B."/>
            <person name="Cooney J.C."/>
            <person name="Kagawa T.F."/>
            <person name="Liu W."/>
            <person name="Song Y."/>
            <person name="Salvetti E."/>
            <person name="Wrobel A."/>
            <person name="Rasinkangas P."/>
            <person name="Parkhill J."/>
            <person name="Rea M.C."/>
            <person name="O'Sullivan O."/>
            <person name="Ritari J."/>
            <person name="Douillard F.P."/>
            <person name="Paul Ross R."/>
            <person name="Yang R."/>
            <person name="Briner A.E."/>
            <person name="Felis G.E."/>
            <person name="de Vos W.M."/>
            <person name="Barrangou R."/>
            <person name="Klaenhammer T.R."/>
            <person name="Caufield P.W."/>
            <person name="Cui Y."/>
            <person name="Zhang H."/>
            <person name="O'Toole P.W."/>
        </authorList>
    </citation>
    <scope>NUCLEOTIDE SEQUENCE [LARGE SCALE GENOMIC DNA]</scope>
    <source>
        <strain evidence="1 2">DSM 13343</strain>
    </source>
</reference>
<dbReference type="PATRIC" id="fig|1423769.4.peg.2977"/>
<comment type="caution">
    <text evidence="1">The sequence shown here is derived from an EMBL/GenBank/DDBJ whole genome shotgun (WGS) entry which is preliminary data.</text>
</comment>
<sequence length="57" mass="6787">MMAWFKHKSTQEPELPDNHYDFAKMVKAARETDPGKFKKLQGLFKKQPRIIKPKDKK</sequence>
<organism evidence="1 2">
    <name type="scientific">Lacticaseibacillus manihotivorans DSM 13343 = JCM 12514</name>
    <dbReference type="NCBI Taxonomy" id="1423769"/>
    <lineage>
        <taxon>Bacteria</taxon>
        <taxon>Bacillati</taxon>
        <taxon>Bacillota</taxon>
        <taxon>Bacilli</taxon>
        <taxon>Lactobacillales</taxon>
        <taxon>Lactobacillaceae</taxon>
        <taxon>Lacticaseibacillus</taxon>
    </lineage>
</organism>
<evidence type="ECO:0000313" key="1">
    <source>
        <dbReference type="EMBL" id="KRL37801.1"/>
    </source>
</evidence>
<dbReference type="Proteomes" id="UP000051790">
    <property type="component" value="Unassembled WGS sequence"/>
</dbReference>